<name>A0A6L2JWT6_TANCI</name>
<protein>
    <submittedName>
        <fullName evidence="1">Uncharacterized protein</fullName>
    </submittedName>
</protein>
<dbReference type="AlphaFoldDB" id="A0A6L2JWT6"/>
<gene>
    <name evidence="1" type="ORF">Tci_012072</name>
</gene>
<evidence type="ECO:0000313" key="1">
    <source>
        <dbReference type="EMBL" id="GEU40094.1"/>
    </source>
</evidence>
<sequence length="182" mass="20322">MRLEGCDSWDRAQGNMGCWGESIGTVQVEVRCTRVGVGKMGAFRREKKLKHCLFEGEHLSTIPETESNEVIKSSVEILVPVPSESEGISDDTCDLPFCDNSPPLYVLNDHFKIFSDFNDDCTSSDDDSFDFTDYVEASPLDSELVSLEEVKDDILHKKLLNINILIAKIESLNDNPTPDCVL</sequence>
<accession>A0A6L2JWT6</accession>
<proteinExistence type="predicted"/>
<comment type="caution">
    <text evidence="1">The sequence shown here is derived from an EMBL/GenBank/DDBJ whole genome shotgun (WGS) entry which is preliminary data.</text>
</comment>
<dbReference type="EMBL" id="BKCJ010001259">
    <property type="protein sequence ID" value="GEU40094.1"/>
    <property type="molecule type" value="Genomic_DNA"/>
</dbReference>
<reference evidence="1" key="1">
    <citation type="journal article" date="2019" name="Sci. Rep.">
        <title>Draft genome of Tanacetum cinerariifolium, the natural source of mosquito coil.</title>
        <authorList>
            <person name="Yamashiro T."/>
            <person name="Shiraishi A."/>
            <person name="Satake H."/>
            <person name="Nakayama K."/>
        </authorList>
    </citation>
    <scope>NUCLEOTIDE SEQUENCE</scope>
</reference>
<organism evidence="1">
    <name type="scientific">Tanacetum cinerariifolium</name>
    <name type="common">Dalmatian daisy</name>
    <name type="synonym">Chrysanthemum cinerariifolium</name>
    <dbReference type="NCBI Taxonomy" id="118510"/>
    <lineage>
        <taxon>Eukaryota</taxon>
        <taxon>Viridiplantae</taxon>
        <taxon>Streptophyta</taxon>
        <taxon>Embryophyta</taxon>
        <taxon>Tracheophyta</taxon>
        <taxon>Spermatophyta</taxon>
        <taxon>Magnoliopsida</taxon>
        <taxon>eudicotyledons</taxon>
        <taxon>Gunneridae</taxon>
        <taxon>Pentapetalae</taxon>
        <taxon>asterids</taxon>
        <taxon>campanulids</taxon>
        <taxon>Asterales</taxon>
        <taxon>Asteraceae</taxon>
        <taxon>Asteroideae</taxon>
        <taxon>Anthemideae</taxon>
        <taxon>Anthemidinae</taxon>
        <taxon>Tanacetum</taxon>
    </lineage>
</organism>